<reference evidence="3 4" key="1">
    <citation type="submission" date="2020-08" db="EMBL/GenBank/DDBJ databases">
        <title>Sequencing the genomes of 1000 actinobacteria strains.</title>
        <authorList>
            <person name="Klenk H.-P."/>
        </authorList>
    </citation>
    <scope>NUCLEOTIDE SEQUENCE [LARGE SCALE GENOMIC DNA]</scope>
    <source>
        <strain evidence="3 4">DSM 28796</strain>
    </source>
</reference>
<dbReference type="AlphaFoldDB" id="A0A841AI12"/>
<proteinExistence type="predicted"/>
<evidence type="ECO:0000313" key="4">
    <source>
        <dbReference type="Proteomes" id="UP000588158"/>
    </source>
</evidence>
<evidence type="ECO:0000256" key="2">
    <source>
        <dbReference type="SAM" id="Phobius"/>
    </source>
</evidence>
<keyword evidence="2" id="KW-0472">Membrane</keyword>
<organism evidence="3 4">
    <name type="scientific">Brachybacterium aquaticum</name>
    <dbReference type="NCBI Taxonomy" id="1432564"/>
    <lineage>
        <taxon>Bacteria</taxon>
        <taxon>Bacillati</taxon>
        <taxon>Actinomycetota</taxon>
        <taxon>Actinomycetes</taxon>
        <taxon>Micrococcales</taxon>
        <taxon>Dermabacteraceae</taxon>
        <taxon>Brachybacterium</taxon>
    </lineage>
</organism>
<keyword evidence="2" id="KW-0812">Transmembrane</keyword>
<sequence>MGDRLTADVLRADSLLADSLLAAPPFAGTAPFEGDGFWDPVPASWPLMAILLAVCLLLTIAFVVWLVLQPEEPDVDTTPLVDKATRHDREDAALVRRRMDADAGRADLSDPQLR</sequence>
<evidence type="ECO:0000256" key="1">
    <source>
        <dbReference type="SAM" id="MobiDB-lite"/>
    </source>
</evidence>
<dbReference type="Proteomes" id="UP000588158">
    <property type="component" value="Unassembled WGS sequence"/>
</dbReference>
<keyword evidence="4" id="KW-1185">Reference proteome</keyword>
<comment type="caution">
    <text evidence="3">The sequence shown here is derived from an EMBL/GenBank/DDBJ whole genome shotgun (WGS) entry which is preliminary data.</text>
</comment>
<evidence type="ECO:0000313" key="3">
    <source>
        <dbReference type="EMBL" id="MBB5832678.1"/>
    </source>
</evidence>
<accession>A0A841AI12</accession>
<protein>
    <submittedName>
        <fullName evidence="3">Uncharacterized protein</fullName>
    </submittedName>
</protein>
<dbReference type="RefSeq" id="WP_246375219.1">
    <property type="nucleotide sequence ID" value="NZ_JACHLZ010000001.1"/>
</dbReference>
<keyword evidence="2" id="KW-1133">Transmembrane helix</keyword>
<dbReference type="EMBL" id="JACHLZ010000001">
    <property type="protein sequence ID" value="MBB5832678.1"/>
    <property type="molecule type" value="Genomic_DNA"/>
</dbReference>
<feature type="transmembrane region" description="Helical" evidence="2">
    <location>
        <begin position="45"/>
        <end position="68"/>
    </location>
</feature>
<gene>
    <name evidence="3" type="ORF">HNR70_002491</name>
</gene>
<feature type="region of interest" description="Disordered" evidence="1">
    <location>
        <begin position="92"/>
        <end position="114"/>
    </location>
</feature>
<name>A0A841AI12_9MICO</name>